<dbReference type="EMBL" id="ASHM01078593">
    <property type="protein sequence ID" value="PNX58433.1"/>
    <property type="molecule type" value="Genomic_DNA"/>
</dbReference>
<keyword evidence="1" id="KW-0812">Transmembrane</keyword>
<proteinExistence type="predicted"/>
<dbReference type="Proteomes" id="UP000236291">
    <property type="component" value="Unassembled WGS sequence"/>
</dbReference>
<organism evidence="2 3">
    <name type="scientific">Trifolium pratense</name>
    <name type="common">Red clover</name>
    <dbReference type="NCBI Taxonomy" id="57577"/>
    <lineage>
        <taxon>Eukaryota</taxon>
        <taxon>Viridiplantae</taxon>
        <taxon>Streptophyta</taxon>
        <taxon>Embryophyta</taxon>
        <taxon>Tracheophyta</taxon>
        <taxon>Spermatophyta</taxon>
        <taxon>Magnoliopsida</taxon>
        <taxon>eudicotyledons</taxon>
        <taxon>Gunneridae</taxon>
        <taxon>Pentapetalae</taxon>
        <taxon>rosids</taxon>
        <taxon>fabids</taxon>
        <taxon>Fabales</taxon>
        <taxon>Fabaceae</taxon>
        <taxon>Papilionoideae</taxon>
        <taxon>50 kb inversion clade</taxon>
        <taxon>NPAAA clade</taxon>
        <taxon>Hologalegina</taxon>
        <taxon>IRL clade</taxon>
        <taxon>Trifolieae</taxon>
        <taxon>Trifolium</taxon>
    </lineage>
</organism>
<keyword evidence="1" id="KW-0472">Membrane</keyword>
<evidence type="ECO:0000256" key="1">
    <source>
        <dbReference type="SAM" id="Phobius"/>
    </source>
</evidence>
<keyword evidence="1" id="KW-1133">Transmembrane helix</keyword>
<evidence type="ECO:0000313" key="2">
    <source>
        <dbReference type="EMBL" id="PNX58433.1"/>
    </source>
</evidence>
<comment type="caution">
    <text evidence="2">The sequence shown here is derived from an EMBL/GenBank/DDBJ whole genome shotgun (WGS) entry which is preliminary data.</text>
</comment>
<gene>
    <name evidence="2" type="ORF">L195_g050910</name>
</gene>
<accession>A0A2K3JWK4</accession>
<dbReference type="AlphaFoldDB" id="A0A2K3JWK4"/>
<reference evidence="2 3" key="1">
    <citation type="journal article" date="2014" name="Am. J. Bot.">
        <title>Genome assembly and annotation for red clover (Trifolium pratense; Fabaceae).</title>
        <authorList>
            <person name="Istvanek J."/>
            <person name="Jaros M."/>
            <person name="Krenek A."/>
            <person name="Repkova J."/>
        </authorList>
    </citation>
    <scope>NUCLEOTIDE SEQUENCE [LARGE SCALE GENOMIC DNA]</scope>
    <source>
        <strain evidence="3">cv. Tatra</strain>
        <tissue evidence="2">Young leaves</tissue>
    </source>
</reference>
<name>A0A2K3JWK4_TRIPR</name>
<protein>
    <submittedName>
        <fullName evidence="2">Uncharacterized protein</fullName>
    </submittedName>
</protein>
<feature type="transmembrane region" description="Helical" evidence="1">
    <location>
        <begin position="23"/>
        <end position="44"/>
    </location>
</feature>
<reference evidence="2 3" key="2">
    <citation type="journal article" date="2017" name="Front. Plant Sci.">
        <title>Gene Classification and Mining of Molecular Markers Useful in Red Clover (Trifolium pratense) Breeding.</title>
        <authorList>
            <person name="Istvanek J."/>
            <person name="Dluhosova J."/>
            <person name="Dluhos P."/>
            <person name="Patkova L."/>
            <person name="Nedelnik J."/>
            <person name="Repkova J."/>
        </authorList>
    </citation>
    <scope>NUCLEOTIDE SEQUENCE [LARGE SCALE GENOMIC DNA]</scope>
    <source>
        <strain evidence="3">cv. Tatra</strain>
        <tissue evidence="2">Young leaves</tissue>
    </source>
</reference>
<feature type="non-terminal residue" evidence="2">
    <location>
        <position position="1"/>
    </location>
</feature>
<evidence type="ECO:0000313" key="3">
    <source>
        <dbReference type="Proteomes" id="UP000236291"/>
    </source>
</evidence>
<sequence>GSGGGGCDSSEMEVMWECGGEVLTWRCWICAASVWLMLCLINWLSSIRDSLSG</sequence>